<gene>
    <name evidence="3" type="ORF">HLASA_2000</name>
    <name evidence="2" type="ORF">HLASF_2014</name>
</gene>
<sequence>MREHTEAMGRVAAWTHALDGEYRGTTDEEGHYRARVVTARLGATIHAEPLADYVLATTDYRLSRIDGFSPTDSVQMDAAERVTELADELDLTAKTLTMLTIRTEDGTPYFDGFRAEHPLFVYDDYGPRQFHEDIRELDDLNRKAFNKAIDCLDIDAEPEEGAGETQEELPGSPAFQ</sequence>
<evidence type="ECO:0000313" key="3">
    <source>
        <dbReference type="EMBL" id="ALG82875.1"/>
    </source>
</evidence>
<dbReference type="GeneID" id="26011335"/>
<dbReference type="Proteomes" id="UP000069906">
    <property type="component" value="Chromosome"/>
</dbReference>
<accession>A0A0F7PBD2</accession>
<keyword evidence="5" id="KW-1185">Reference proteome</keyword>
<reference evidence="4" key="2">
    <citation type="submission" date="2015-05" db="EMBL/GenBank/DDBJ databases">
        <title>Complete genome sequence of Halanaeroarchaeum sulfurireducens type strain M27-SA2, a sulfate-reducer haloarchaeon from marine anoxic lake Medee.</title>
        <authorList>
            <person name="Messina E."/>
            <person name="Kublanov I.V."/>
            <person name="Toshchakov S."/>
            <person name="Arcadi E."/>
            <person name="La Spada G."/>
            <person name="La Cono V."/>
            <person name="Yakimov M.M."/>
        </authorList>
    </citation>
    <scope>NUCLEOTIDE SEQUENCE [LARGE SCALE GENOMIC DNA]</scope>
    <source>
        <strain evidence="4">M27-SA2</strain>
    </source>
</reference>
<dbReference type="STRING" id="1604004.HLASA_2000"/>
<dbReference type="Proteomes" id="UP000060390">
    <property type="component" value="Chromosome"/>
</dbReference>
<feature type="region of interest" description="Disordered" evidence="1">
    <location>
        <begin position="155"/>
        <end position="176"/>
    </location>
</feature>
<evidence type="ECO:0000313" key="5">
    <source>
        <dbReference type="Proteomes" id="UP000069906"/>
    </source>
</evidence>
<name>A0A0F7PBD2_9EURY</name>
<dbReference type="EMBL" id="CP011564">
    <property type="protein sequence ID" value="ALG82875.1"/>
    <property type="molecule type" value="Genomic_DNA"/>
</dbReference>
<dbReference type="AlphaFoldDB" id="A0A0F7PBD2"/>
<reference evidence="2 5" key="1">
    <citation type="journal article" date="2015" name="ISME J.">
        <title>Elemental sulfur and acetate can support life of a novel strictly anaerobic haloarchaeon.</title>
        <authorList>
            <person name="Sorokin D.Y."/>
            <person name="Kublanov I.V."/>
            <person name="Gavrilov S.N."/>
            <person name="Rojo D."/>
            <person name="Roman P."/>
            <person name="Golyshin P.N."/>
            <person name="Slepak V.Z."/>
            <person name="Smedile F."/>
            <person name="Ferrer M."/>
            <person name="Messina E."/>
            <person name="La Cono V."/>
            <person name="Yakimov M.M."/>
        </authorList>
    </citation>
    <scope>NUCLEOTIDE SEQUENCE [LARGE SCALE GENOMIC DNA]</scope>
    <source>
        <strain evidence="2 5">HSR2</strain>
    </source>
</reference>
<proteinExistence type="predicted"/>
<reference evidence="3 4" key="3">
    <citation type="journal article" date="2016" name="Stand. Genomic Sci.">
        <title>Complete genome sequence of 'Halanaeroarchaeum sulfurireducens' M27-SA2, a sulfur-reducing and acetate-oxidizing haloarchaeon from the deep-sea hypersaline anoxic lake Medee.</title>
        <authorList>
            <person name="Messina E."/>
            <person name="Sorokin D.Y."/>
            <person name="Kublanov I.V."/>
            <person name="Toshchakov S."/>
            <person name="Lopatina A."/>
            <person name="Arcadi E."/>
            <person name="Smedile F."/>
            <person name="La Spada G."/>
            <person name="La Cono V."/>
            <person name="Yakimov M.M."/>
        </authorList>
    </citation>
    <scope>NUCLEOTIDE SEQUENCE [LARGE SCALE GENOMIC DNA]</scope>
    <source>
        <strain evidence="3 4">M27-SA2</strain>
    </source>
</reference>
<dbReference type="RefSeq" id="WP_050049143.1">
    <property type="nucleotide sequence ID" value="NZ_CP008874.1"/>
</dbReference>
<dbReference type="KEGG" id="hsu:HLASF_2014"/>
<evidence type="ECO:0000256" key="1">
    <source>
        <dbReference type="SAM" id="MobiDB-lite"/>
    </source>
</evidence>
<evidence type="ECO:0000313" key="2">
    <source>
        <dbReference type="EMBL" id="AKH98481.1"/>
    </source>
</evidence>
<protein>
    <submittedName>
        <fullName evidence="2">Uncharacterized protein</fullName>
    </submittedName>
</protein>
<dbReference type="KEGG" id="hsf:HLASA_2000"/>
<dbReference type="EMBL" id="CP008874">
    <property type="protein sequence ID" value="AKH98481.1"/>
    <property type="molecule type" value="Genomic_DNA"/>
</dbReference>
<feature type="compositionally biased region" description="Acidic residues" evidence="1">
    <location>
        <begin position="155"/>
        <end position="167"/>
    </location>
</feature>
<organism evidence="2 5">
    <name type="scientific">Halanaeroarchaeum sulfurireducens</name>
    <dbReference type="NCBI Taxonomy" id="1604004"/>
    <lineage>
        <taxon>Archaea</taxon>
        <taxon>Methanobacteriati</taxon>
        <taxon>Methanobacteriota</taxon>
        <taxon>Stenosarchaea group</taxon>
        <taxon>Halobacteria</taxon>
        <taxon>Halobacteriales</taxon>
        <taxon>Halobacteriaceae</taxon>
        <taxon>Halanaeroarchaeum</taxon>
    </lineage>
</organism>
<dbReference type="HOGENOM" id="CLU_1521817_0_0_2"/>
<evidence type="ECO:0000313" key="4">
    <source>
        <dbReference type="Proteomes" id="UP000060390"/>
    </source>
</evidence>